<dbReference type="PANTHER" id="PTHR43851:SF3">
    <property type="entry name" value="COENZYME Q8"/>
    <property type="match status" value="1"/>
</dbReference>
<dbReference type="InterPro" id="IPR051409">
    <property type="entry name" value="Atypical_kinase_ADCK"/>
</dbReference>
<dbReference type="EMBL" id="RJJQ01000012">
    <property type="protein sequence ID" value="RNI21195.1"/>
    <property type="molecule type" value="Genomic_DNA"/>
</dbReference>
<evidence type="ECO:0000256" key="4">
    <source>
        <dbReference type="ARBA" id="ARBA00022840"/>
    </source>
</evidence>
<dbReference type="OrthoDB" id="9795390at2"/>
<dbReference type="Pfam" id="PF03109">
    <property type="entry name" value="ABC1"/>
    <property type="match status" value="1"/>
</dbReference>
<proteinExistence type="inferred from homology"/>
<accession>A0A3M9M7K5</accession>
<keyword evidence="2" id="KW-0808">Transferase</keyword>
<dbReference type="AlphaFoldDB" id="A0A3M9M7K5"/>
<dbReference type="SUPFAM" id="SSF56112">
    <property type="entry name" value="Protein kinase-like (PK-like)"/>
    <property type="match status" value="1"/>
</dbReference>
<evidence type="ECO:0000256" key="2">
    <source>
        <dbReference type="ARBA" id="ARBA00022679"/>
    </source>
</evidence>
<organism evidence="6 7">
    <name type="scientific">Flexivirga caeni</name>
    <dbReference type="NCBI Taxonomy" id="2294115"/>
    <lineage>
        <taxon>Bacteria</taxon>
        <taxon>Bacillati</taxon>
        <taxon>Actinomycetota</taxon>
        <taxon>Actinomycetes</taxon>
        <taxon>Micrococcales</taxon>
        <taxon>Dermacoccaceae</taxon>
        <taxon>Flexivirga</taxon>
    </lineage>
</organism>
<dbReference type="PANTHER" id="PTHR43851">
    <property type="match status" value="1"/>
</dbReference>
<protein>
    <submittedName>
        <fullName evidence="6">AarF/ABC1/UbiB kinase family protein</fullName>
    </submittedName>
</protein>
<comment type="similarity">
    <text evidence="1">Belongs to the protein kinase superfamily. ADCK protein kinase family.</text>
</comment>
<evidence type="ECO:0000256" key="1">
    <source>
        <dbReference type="ARBA" id="ARBA00009670"/>
    </source>
</evidence>
<reference evidence="6 7" key="1">
    <citation type="submission" date="2018-11" db="EMBL/GenBank/DDBJ databases">
        <title>Draft genome of Simplicispira Flexivirga sp. BO-16.</title>
        <authorList>
            <person name="Im W.T."/>
        </authorList>
    </citation>
    <scope>NUCLEOTIDE SEQUENCE [LARGE SCALE GENOMIC DNA]</scope>
    <source>
        <strain evidence="6 7">BO-16</strain>
    </source>
</reference>
<dbReference type="RefSeq" id="WP_123271794.1">
    <property type="nucleotide sequence ID" value="NZ_RJJQ01000012.1"/>
</dbReference>
<dbReference type="InterPro" id="IPR004147">
    <property type="entry name" value="ABC1_dom"/>
</dbReference>
<dbReference type="CDD" id="cd13970">
    <property type="entry name" value="ABC1_ADCK3"/>
    <property type="match status" value="1"/>
</dbReference>
<dbReference type="GO" id="GO:0016301">
    <property type="term" value="F:kinase activity"/>
    <property type="evidence" value="ECO:0007669"/>
    <property type="project" value="UniProtKB-KW"/>
</dbReference>
<dbReference type="Proteomes" id="UP000271678">
    <property type="component" value="Unassembled WGS sequence"/>
</dbReference>
<evidence type="ECO:0000313" key="7">
    <source>
        <dbReference type="Proteomes" id="UP000271678"/>
    </source>
</evidence>
<keyword evidence="3" id="KW-0547">Nucleotide-binding</keyword>
<keyword evidence="4" id="KW-0067">ATP-binding</keyword>
<gene>
    <name evidence="6" type="ORF">EFY87_12385</name>
</gene>
<evidence type="ECO:0000259" key="5">
    <source>
        <dbReference type="Pfam" id="PF03109"/>
    </source>
</evidence>
<name>A0A3M9M7K5_9MICO</name>
<dbReference type="InterPro" id="IPR034646">
    <property type="entry name" value="ADCK3_dom"/>
</dbReference>
<dbReference type="InterPro" id="IPR011009">
    <property type="entry name" value="Kinase-like_dom_sf"/>
</dbReference>
<evidence type="ECO:0000313" key="6">
    <source>
        <dbReference type="EMBL" id="RNI21195.1"/>
    </source>
</evidence>
<keyword evidence="6" id="KW-0418">Kinase</keyword>
<comment type="caution">
    <text evidence="6">The sequence shown here is derived from an EMBL/GenBank/DDBJ whole genome shotgun (WGS) entry which is preliminary data.</text>
</comment>
<dbReference type="GO" id="GO:0005524">
    <property type="term" value="F:ATP binding"/>
    <property type="evidence" value="ECO:0007669"/>
    <property type="project" value="UniProtKB-KW"/>
</dbReference>
<sequence length="441" mass="48511">MSDLPRKTVVRAARLATLPIGFGARAAVGLGKRVGGRPAEIVTAELQAQTAEQLFKVLGGLKGGAMKFGQSLSMFEAALPEELAAPYRSMLTKLQDTAPAMPTESMHTVLREELGDDWRSDFLEFEDEPRAAASIGQVHRARWHDGREVAVKVQYPGAAEALMSDLNQLSRVARVSTGWMPGLDVAPILAELKGRMAEETDYSLEAAMQEQFADAFADDPDYLLPEVVLATPRVIVSDWLEGVPLSRVIESGTQEERDLAAARYFEFLVSGPERSGLLHADPHPGNFRLLPDGRFGVLDFGAVNRLPDGLPPAMGELITAALAGDEQTLLDGLREEGFVKRSIDVDAQDVLDYLGIFLKPLRSNEFRFDRDWLRGIFNFLNDPRNKTFTVGLRLNLPPQYLMIHRAWLGGIAVLCQIGGNVPAREIFDRWVPGADLPPLDD</sequence>
<keyword evidence="7" id="KW-1185">Reference proteome</keyword>
<feature type="domain" description="ABC1 atypical kinase-like" evidence="5">
    <location>
        <begin position="93"/>
        <end position="329"/>
    </location>
</feature>
<evidence type="ECO:0000256" key="3">
    <source>
        <dbReference type="ARBA" id="ARBA00022741"/>
    </source>
</evidence>